<dbReference type="InterPro" id="IPR002083">
    <property type="entry name" value="MATH/TRAF_dom"/>
</dbReference>
<reference evidence="2" key="1">
    <citation type="journal article" date="2016" name="Nat. Genet.">
        <title>A high-quality carrot genome assembly provides new insights into carotenoid accumulation and asterid genome evolution.</title>
        <authorList>
            <person name="Iorizzo M."/>
            <person name="Ellison S."/>
            <person name="Senalik D."/>
            <person name="Zeng P."/>
            <person name="Satapoomin P."/>
            <person name="Huang J."/>
            <person name="Bowman M."/>
            <person name="Iovene M."/>
            <person name="Sanseverino W."/>
            <person name="Cavagnaro P."/>
            <person name="Yildiz M."/>
            <person name="Macko-Podgorni A."/>
            <person name="Moranska E."/>
            <person name="Grzebelus E."/>
            <person name="Grzebelus D."/>
            <person name="Ashrafi H."/>
            <person name="Zheng Z."/>
            <person name="Cheng S."/>
            <person name="Spooner D."/>
            <person name="Van Deynze A."/>
            <person name="Simon P."/>
        </authorList>
    </citation>
    <scope>NUCLEOTIDE SEQUENCE</scope>
    <source>
        <tissue evidence="2">Leaf</tissue>
    </source>
</reference>
<proteinExistence type="predicted"/>
<protein>
    <recommendedName>
        <fullName evidence="1">MATH domain-containing protein</fullName>
    </recommendedName>
</protein>
<feature type="domain" description="MATH" evidence="1">
    <location>
        <begin position="25"/>
        <end position="58"/>
    </location>
</feature>
<organism evidence="2 3">
    <name type="scientific">Daucus carota subsp. sativus</name>
    <name type="common">Carrot</name>
    <dbReference type="NCBI Taxonomy" id="79200"/>
    <lineage>
        <taxon>Eukaryota</taxon>
        <taxon>Viridiplantae</taxon>
        <taxon>Streptophyta</taxon>
        <taxon>Embryophyta</taxon>
        <taxon>Tracheophyta</taxon>
        <taxon>Spermatophyta</taxon>
        <taxon>Magnoliopsida</taxon>
        <taxon>eudicotyledons</taxon>
        <taxon>Gunneridae</taxon>
        <taxon>Pentapetalae</taxon>
        <taxon>asterids</taxon>
        <taxon>campanulids</taxon>
        <taxon>Apiales</taxon>
        <taxon>Apiaceae</taxon>
        <taxon>Apioideae</taxon>
        <taxon>Scandiceae</taxon>
        <taxon>Daucinae</taxon>
        <taxon>Daucus</taxon>
        <taxon>Daucus sect. Daucus</taxon>
    </lineage>
</organism>
<sequence length="58" mass="6705">MFWSIFKEDLGPNFCVLRILRDAPPAHYSLRIEPFSGFTNLGIDKYESDAFDVGGYTW</sequence>
<evidence type="ECO:0000313" key="2">
    <source>
        <dbReference type="EMBL" id="WOG81475.1"/>
    </source>
</evidence>
<name>A0AAF0W4I3_DAUCS</name>
<dbReference type="Proteomes" id="UP000077755">
    <property type="component" value="Chromosome 1"/>
</dbReference>
<dbReference type="PROSITE" id="PS50144">
    <property type="entry name" value="MATH"/>
    <property type="match status" value="1"/>
</dbReference>
<gene>
    <name evidence="2" type="ORF">DCAR_0100622</name>
</gene>
<reference evidence="2" key="2">
    <citation type="submission" date="2022-03" db="EMBL/GenBank/DDBJ databases">
        <title>Draft title - Genomic analysis of global carrot germplasm unveils the trajectory of domestication and the origin of high carotenoid orange carrot.</title>
        <authorList>
            <person name="Iorizzo M."/>
            <person name="Ellison S."/>
            <person name="Senalik D."/>
            <person name="Macko-Podgorni A."/>
            <person name="Grzebelus D."/>
            <person name="Bostan H."/>
            <person name="Rolling W."/>
            <person name="Curaba J."/>
            <person name="Simon P."/>
        </authorList>
    </citation>
    <scope>NUCLEOTIDE SEQUENCE</scope>
    <source>
        <tissue evidence="2">Leaf</tissue>
    </source>
</reference>
<keyword evidence="3" id="KW-1185">Reference proteome</keyword>
<accession>A0AAF0W4I3</accession>
<dbReference type="AlphaFoldDB" id="A0AAF0W4I3"/>
<evidence type="ECO:0000259" key="1">
    <source>
        <dbReference type="PROSITE" id="PS50144"/>
    </source>
</evidence>
<dbReference type="EMBL" id="CP093343">
    <property type="protein sequence ID" value="WOG81475.1"/>
    <property type="molecule type" value="Genomic_DNA"/>
</dbReference>
<evidence type="ECO:0000313" key="3">
    <source>
        <dbReference type="Proteomes" id="UP000077755"/>
    </source>
</evidence>